<dbReference type="AlphaFoldDB" id="A0A4Q7N7G1"/>
<protein>
    <submittedName>
        <fullName evidence="5">DNA-binding MarR family transcriptional regulator</fullName>
    </submittedName>
</protein>
<dbReference type="GO" id="GO:0003677">
    <property type="term" value="F:DNA binding"/>
    <property type="evidence" value="ECO:0007669"/>
    <property type="project" value="UniProtKB-KW"/>
</dbReference>
<proteinExistence type="predicted"/>
<reference evidence="5 6" key="1">
    <citation type="submission" date="2019-02" db="EMBL/GenBank/DDBJ databases">
        <title>Genomic Encyclopedia of Type Strains, Phase IV (KMG-IV): sequencing the most valuable type-strain genomes for metagenomic binning, comparative biology and taxonomic classification.</title>
        <authorList>
            <person name="Goeker M."/>
        </authorList>
    </citation>
    <scope>NUCLEOTIDE SEQUENCE [LARGE SCALE GENOMIC DNA]</scope>
    <source>
        <strain evidence="5 6">DSM 45622</strain>
    </source>
</reference>
<dbReference type="PANTHER" id="PTHR33164">
    <property type="entry name" value="TRANSCRIPTIONAL REGULATOR, MARR FAMILY"/>
    <property type="match status" value="1"/>
</dbReference>
<evidence type="ECO:0000256" key="1">
    <source>
        <dbReference type="ARBA" id="ARBA00023015"/>
    </source>
</evidence>
<dbReference type="PROSITE" id="PS01117">
    <property type="entry name" value="HTH_MARR_1"/>
    <property type="match status" value="1"/>
</dbReference>
<dbReference type="InterPro" id="IPR000835">
    <property type="entry name" value="HTH_MarR-typ"/>
</dbReference>
<evidence type="ECO:0000259" key="4">
    <source>
        <dbReference type="PROSITE" id="PS50995"/>
    </source>
</evidence>
<dbReference type="GO" id="GO:0003700">
    <property type="term" value="F:DNA-binding transcription factor activity"/>
    <property type="evidence" value="ECO:0007669"/>
    <property type="project" value="InterPro"/>
</dbReference>
<keyword evidence="6" id="KW-1185">Reference proteome</keyword>
<feature type="domain" description="HTH marR-type" evidence="4">
    <location>
        <begin position="20"/>
        <end position="152"/>
    </location>
</feature>
<dbReference type="GO" id="GO:0006950">
    <property type="term" value="P:response to stress"/>
    <property type="evidence" value="ECO:0007669"/>
    <property type="project" value="TreeGrafter"/>
</dbReference>
<evidence type="ECO:0000313" key="6">
    <source>
        <dbReference type="Proteomes" id="UP000293638"/>
    </source>
</evidence>
<dbReference type="Pfam" id="PF01047">
    <property type="entry name" value="MarR"/>
    <property type="match status" value="1"/>
</dbReference>
<keyword evidence="1" id="KW-0805">Transcription regulation</keyword>
<dbReference type="RefSeq" id="WP_165400403.1">
    <property type="nucleotide sequence ID" value="NZ_SGXD01000008.1"/>
</dbReference>
<comment type="caution">
    <text evidence="5">The sequence shown here is derived from an EMBL/GenBank/DDBJ whole genome shotgun (WGS) entry which is preliminary data.</text>
</comment>
<gene>
    <name evidence="5" type="ORF">EV189_3945</name>
</gene>
<dbReference type="PROSITE" id="PS50995">
    <property type="entry name" value="HTH_MARR_2"/>
    <property type="match status" value="1"/>
</dbReference>
<dbReference type="InterPro" id="IPR023187">
    <property type="entry name" value="Tscrpt_reg_MarR-type_CS"/>
</dbReference>
<dbReference type="InterPro" id="IPR039422">
    <property type="entry name" value="MarR/SlyA-like"/>
</dbReference>
<dbReference type="EMBL" id="SGXD01000008">
    <property type="protein sequence ID" value="RZS77907.1"/>
    <property type="molecule type" value="Genomic_DNA"/>
</dbReference>
<dbReference type="Proteomes" id="UP000293638">
    <property type="component" value="Unassembled WGS sequence"/>
</dbReference>
<dbReference type="InterPro" id="IPR036388">
    <property type="entry name" value="WH-like_DNA-bd_sf"/>
</dbReference>
<keyword evidence="2 5" id="KW-0238">DNA-binding</keyword>
<dbReference type="InterPro" id="IPR036390">
    <property type="entry name" value="WH_DNA-bd_sf"/>
</dbReference>
<accession>A0A4Q7N7G1</accession>
<evidence type="ECO:0000256" key="2">
    <source>
        <dbReference type="ARBA" id="ARBA00023125"/>
    </source>
</evidence>
<keyword evidence="3" id="KW-0804">Transcription</keyword>
<name>A0A4Q7N7G1_9ACTN</name>
<dbReference type="SUPFAM" id="SSF46785">
    <property type="entry name" value="Winged helix' DNA-binding domain"/>
    <property type="match status" value="1"/>
</dbReference>
<evidence type="ECO:0000256" key="3">
    <source>
        <dbReference type="ARBA" id="ARBA00023163"/>
    </source>
</evidence>
<dbReference type="PANTHER" id="PTHR33164:SF106">
    <property type="entry name" value="TRANSCRIPTIONAL REGULATORY PROTEIN"/>
    <property type="match status" value="1"/>
</dbReference>
<sequence>MLAALPRDTPAAEPIVADNGLELGYLALLAANSVRAGVDQAADELGLLPLDVHALYVLAVHGTLPSGTLAALLGVQPAAVTGLAHRLEEAGLLRRQRDEHDRRRTWLDLTPAASPVLAHAVEIVRPLMSEAFGRLGRGTAVALANLLGAVLDPWILDHLPTTRPGTGLREHREDREL</sequence>
<evidence type="ECO:0000313" key="5">
    <source>
        <dbReference type="EMBL" id="RZS77907.1"/>
    </source>
</evidence>
<dbReference type="SMART" id="SM00347">
    <property type="entry name" value="HTH_MARR"/>
    <property type="match status" value="1"/>
</dbReference>
<dbReference type="Gene3D" id="1.10.10.10">
    <property type="entry name" value="Winged helix-like DNA-binding domain superfamily/Winged helix DNA-binding domain"/>
    <property type="match status" value="1"/>
</dbReference>
<organism evidence="5 6">
    <name type="scientific">Motilibacter rhizosphaerae</name>
    <dbReference type="NCBI Taxonomy" id="598652"/>
    <lineage>
        <taxon>Bacteria</taxon>
        <taxon>Bacillati</taxon>
        <taxon>Actinomycetota</taxon>
        <taxon>Actinomycetes</taxon>
        <taxon>Motilibacterales</taxon>
        <taxon>Motilibacteraceae</taxon>
        <taxon>Motilibacter</taxon>
    </lineage>
</organism>